<feature type="compositionally biased region" description="Basic and acidic residues" evidence="1">
    <location>
        <begin position="19"/>
        <end position="33"/>
    </location>
</feature>
<reference evidence="2" key="1">
    <citation type="submission" date="2022-03" db="EMBL/GenBank/DDBJ databases">
        <title>Genomic analyses of argali, domestic sheep and their hybrids provide insights into chromosomal evolution, heterosis and genetic basis of agronomic traits.</title>
        <authorList>
            <person name="Li M."/>
        </authorList>
    </citation>
    <scope>NUCLEOTIDE SEQUENCE</scope>
    <source>
        <strain evidence="2">CAU-MHL-2022a</strain>
        <tissue evidence="2">Skin</tissue>
    </source>
</reference>
<keyword evidence="3" id="KW-1185">Reference proteome</keyword>
<name>A0AAD4UGR5_OVIAM</name>
<protein>
    <submittedName>
        <fullName evidence="2">Uncharacterized protein</fullName>
    </submittedName>
</protein>
<evidence type="ECO:0000256" key="1">
    <source>
        <dbReference type="SAM" id="MobiDB-lite"/>
    </source>
</evidence>
<organism evidence="2 3">
    <name type="scientific">Ovis ammon polii</name>
    <dbReference type="NCBI Taxonomy" id="230172"/>
    <lineage>
        <taxon>Eukaryota</taxon>
        <taxon>Metazoa</taxon>
        <taxon>Chordata</taxon>
        <taxon>Craniata</taxon>
        <taxon>Vertebrata</taxon>
        <taxon>Euteleostomi</taxon>
        <taxon>Mammalia</taxon>
        <taxon>Eutheria</taxon>
        <taxon>Laurasiatheria</taxon>
        <taxon>Artiodactyla</taxon>
        <taxon>Ruminantia</taxon>
        <taxon>Pecora</taxon>
        <taxon>Bovidae</taxon>
        <taxon>Caprinae</taxon>
        <taxon>Ovis</taxon>
    </lineage>
</organism>
<dbReference type="EMBL" id="JAKZEL010000005">
    <property type="protein sequence ID" value="KAI4543350.1"/>
    <property type="molecule type" value="Genomic_DNA"/>
</dbReference>
<gene>
    <name evidence="2" type="ORF">MG293_006144</name>
</gene>
<sequence length="160" mass="17403">MKGNVEAAGEKPQNWMPKDSPEMERRVDQRGDGCQRSFSLDQDQVVQQNGNHSQGEMCLRGGPGVIYGAGFRLAGHWTSASTFCGDMPVTCRSVFRINLIPGKAQALSTGKLMLRCLLSTCDAPGSVPALEIPPSTESYSPRCTGEPRTSPLRCIHTIYD</sequence>
<evidence type="ECO:0000313" key="3">
    <source>
        <dbReference type="Proteomes" id="UP001214576"/>
    </source>
</evidence>
<proteinExistence type="predicted"/>
<comment type="caution">
    <text evidence="2">The sequence shown here is derived from an EMBL/GenBank/DDBJ whole genome shotgun (WGS) entry which is preliminary data.</text>
</comment>
<dbReference type="AlphaFoldDB" id="A0AAD4UGR5"/>
<accession>A0AAD4UGR5</accession>
<evidence type="ECO:0000313" key="2">
    <source>
        <dbReference type="EMBL" id="KAI4543350.1"/>
    </source>
</evidence>
<dbReference type="Proteomes" id="UP001214576">
    <property type="component" value="Unassembled WGS sequence"/>
</dbReference>
<feature type="region of interest" description="Disordered" evidence="1">
    <location>
        <begin position="1"/>
        <end position="33"/>
    </location>
</feature>